<reference evidence="1 2" key="1">
    <citation type="journal article" date="2016" name="Sci. Rep.">
        <title>Metabolic traits of an uncultured archaeal lineage -MSBL1- from brine pools of the Red Sea.</title>
        <authorList>
            <person name="Mwirichia R."/>
            <person name="Alam I."/>
            <person name="Rashid M."/>
            <person name="Vinu M."/>
            <person name="Ba-Alawi W."/>
            <person name="Anthony Kamau A."/>
            <person name="Kamanda Ngugi D."/>
            <person name="Goker M."/>
            <person name="Klenk H.P."/>
            <person name="Bajic V."/>
            <person name="Stingl U."/>
        </authorList>
    </citation>
    <scope>NUCLEOTIDE SEQUENCE [LARGE SCALE GENOMIC DNA]</scope>
    <source>
        <strain evidence="1">SCGC-AAA382A20</strain>
    </source>
</reference>
<name>A0A133VMQ3_9EURY</name>
<sequence length="77" mass="9140">MGAKSRRKKIDHTSSRAITIPREMDKGTGDHATMAYDRLILVDPRDEIPEEDLLKFLESIEAEFWNWYEKKKEEEDE</sequence>
<comment type="caution">
    <text evidence="1">The sequence shown here is derived from an EMBL/GenBank/DDBJ whole genome shotgun (WGS) entry which is preliminary data.</text>
</comment>
<proteinExistence type="predicted"/>
<keyword evidence="2" id="KW-1185">Reference proteome</keyword>
<dbReference type="Proteomes" id="UP000070263">
    <property type="component" value="Unassembled WGS sequence"/>
</dbReference>
<dbReference type="AlphaFoldDB" id="A0A133VMQ3"/>
<accession>A0A133VMQ3</accession>
<dbReference type="EMBL" id="LHYE01000002">
    <property type="protein sequence ID" value="KXB07700.1"/>
    <property type="molecule type" value="Genomic_DNA"/>
</dbReference>
<evidence type="ECO:0000313" key="1">
    <source>
        <dbReference type="EMBL" id="KXB07700.1"/>
    </source>
</evidence>
<protein>
    <submittedName>
        <fullName evidence="1">Uncharacterized protein</fullName>
    </submittedName>
</protein>
<evidence type="ECO:0000313" key="2">
    <source>
        <dbReference type="Proteomes" id="UP000070263"/>
    </source>
</evidence>
<organism evidence="1 2">
    <name type="scientific">candidate division MSBL1 archaeon SCGC-AAA382A20</name>
    <dbReference type="NCBI Taxonomy" id="1698280"/>
    <lineage>
        <taxon>Archaea</taxon>
        <taxon>Methanobacteriati</taxon>
        <taxon>Methanobacteriota</taxon>
        <taxon>candidate division MSBL1</taxon>
    </lineage>
</organism>
<gene>
    <name evidence="1" type="ORF">AKJ51_00295</name>
</gene>